<evidence type="ECO:0000313" key="5">
    <source>
        <dbReference type="Proteomes" id="UP000291000"/>
    </source>
</evidence>
<gene>
    <name evidence="4" type="primary">LOC108634558</name>
</gene>
<dbReference type="Pfam" id="PF00956">
    <property type="entry name" value="NAP"/>
    <property type="match status" value="1"/>
</dbReference>
<dbReference type="GeneTree" id="ENSGT00940000162417"/>
<dbReference type="Gene3D" id="1.20.5.1500">
    <property type="match status" value="1"/>
</dbReference>
<dbReference type="AlphaFoldDB" id="A0A452DLI5"/>
<dbReference type="Ensembl" id="ENSCHIT00000000634.1">
    <property type="protein sequence ID" value="ENSCHIP00000000608.1"/>
    <property type="gene ID" value="ENSCHIG00000000430.1"/>
</dbReference>
<sequence>EEGGSTPGSWILVVSPGSHEGGALGPTSLVGAAEAMQAPGGVPGGRNRAGVPAAGVDVMEDAEVVVYQEQEQVSSEEQGQEHPRPGTPSDRPALEALVALQLELDPVNKKAQRAHARLKHKNCQRRRVHLEHRSAIIQGIPGFWVEVFMNHPQMSILMSNQDEDMLHFMTNLKVEEYRHPTHHCKITLSFWRNRYFQNEGIVKEYLINVTGYQASCSTPVQWYQGFERKAYSRRHHDSSINFFNWFFDHNFSGSDWIAEIIVKDLWPNPLQYYVKKKAPPQVPGGQEEPPPLRF</sequence>
<reference evidence="4" key="3">
    <citation type="submission" date="2025-09" db="UniProtKB">
        <authorList>
            <consortium name="Ensembl"/>
        </authorList>
    </citation>
    <scope>IDENTIFICATION</scope>
</reference>
<feature type="region of interest" description="Disordered" evidence="3">
    <location>
        <begin position="69"/>
        <end position="91"/>
    </location>
</feature>
<evidence type="ECO:0000256" key="3">
    <source>
        <dbReference type="SAM" id="MobiDB-lite"/>
    </source>
</evidence>
<keyword evidence="5" id="KW-1185">Reference proteome</keyword>
<organism evidence="4 5">
    <name type="scientific">Capra hircus</name>
    <name type="common">Goat</name>
    <dbReference type="NCBI Taxonomy" id="9925"/>
    <lineage>
        <taxon>Eukaryota</taxon>
        <taxon>Metazoa</taxon>
        <taxon>Chordata</taxon>
        <taxon>Craniata</taxon>
        <taxon>Vertebrata</taxon>
        <taxon>Euteleostomi</taxon>
        <taxon>Mammalia</taxon>
        <taxon>Eutheria</taxon>
        <taxon>Laurasiatheria</taxon>
        <taxon>Artiodactyla</taxon>
        <taxon>Ruminantia</taxon>
        <taxon>Pecora</taxon>
        <taxon>Bovidae</taxon>
        <taxon>Caprinae</taxon>
        <taxon>Capra</taxon>
    </lineage>
</organism>
<dbReference type="Bgee" id="ENSCHIG00000000430">
    <property type="expression patterns" value="Expressed in testis"/>
</dbReference>
<feature type="region of interest" description="Disordered" evidence="3">
    <location>
        <begin position="1"/>
        <end position="30"/>
    </location>
</feature>
<dbReference type="Gene3D" id="3.30.1120.90">
    <property type="entry name" value="Nucleosome assembly protein"/>
    <property type="match status" value="1"/>
</dbReference>
<reference evidence="4" key="2">
    <citation type="submission" date="2025-08" db="UniProtKB">
        <authorList>
            <consortium name="Ensembl"/>
        </authorList>
    </citation>
    <scope>IDENTIFICATION</scope>
</reference>
<dbReference type="PANTHER" id="PTHR11875">
    <property type="entry name" value="TESTIS-SPECIFIC Y-ENCODED PROTEIN"/>
    <property type="match status" value="1"/>
</dbReference>
<evidence type="ECO:0008006" key="6">
    <source>
        <dbReference type="Google" id="ProtNLM"/>
    </source>
</evidence>
<dbReference type="Proteomes" id="UP000291000">
    <property type="component" value="Unassembled WGS sequence"/>
</dbReference>
<dbReference type="SUPFAM" id="SSF143113">
    <property type="entry name" value="NAP-like"/>
    <property type="match status" value="1"/>
</dbReference>
<dbReference type="InterPro" id="IPR002164">
    <property type="entry name" value="NAP_family"/>
</dbReference>
<evidence type="ECO:0000313" key="4">
    <source>
        <dbReference type="Ensembl" id="ENSCHIP00000000608.1"/>
    </source>
</evidence>
<dbReference type="OMA" id="HRSAIIR"/>
<dbReference type="GO" id="GO:0006334">
    <property type="term" value="P:nucleosome assembly"/>
    <property type="evidence" value="ECO:0007669"/>
    <property type="project" value="InterPro"/>
</dbReference>
<reference evidence="5" key="1">
    <citation type="submission" date="2016-04" db="EMBL/GenBank/DDBJ databases">
        <title>Polished mammalian reference genomes with single-molecule sequencing and chromosome conformation capture applied to the Capra hircus genome.</title>
        <authorList>
            <person name="Bickhart D.M."/>
            <person name="Koren S."/>
            <person name="Rosen B."/>
            <person name="Hastie A."/>
            <person name="Liachko I."/>
            <person name="Sullivan S.T."/>
            <person name="Burton J."/>
            <person name="Sayre B.L."/>
            <person name="Huson H.J."/>
            <person name="Lee J."/>
            <person name="Lam E."/>
            <person name="Kelley C.M."/>
            <person name="Hutchison J.L."/>
            <person name="Zhou Y."/>
            <person name="Sun J."/>
            <person name="Crisa A."/>
            <person name="Schwartz J.C."/>
            <person name="Hammond J.A."/>
            <person name="Schroeder S.G."/>
            <person name="Liu G.E."/>
            <person name="Dunham M."/>
            <person name="Shendure J."/>
            <person name="Sonstegard T.S."/>
            <person name="Phillippy A.M."/>
            <person name="Van Tassell C.P."/>
            <person name="Smith T.P."/>
        </authorList>
    </citation>
    <scope>NUCLEOTIDE SEQUENCE [LARGE SCALE GENOMIC DNA]</scope>
</reference>
<accession>A0A452DLI5</accession>
<name>A0A452DLI5_CAPHI</name>
<protein>
    <recommendedName>
        <fullName evidence="6">TSPY</fullName>
    </recommendedName>
</protein>
<comment type="similarity">
    <text evidence="1 2">Belongs to the nucleosome assembly protein (NAP) family.</text>
</comment>
<dbReference type="InterPro" id="IPR037231">
    <property type="entry name" value="NAP-like_sf"/>
</dbReference>
<evidence type="ECO:0000256" key="1">
    <source>
        <dbReference type="ARBA" id="ARBA00009947"/>
    </source>
</evidence>
<dbReference type="GO" id="GO:0005634">
    <property type="term" value="C:nucleus"/>
    <property type="evidence" value="ECO:0007669"/>
    <property type="project" value="InterPro"/>
</dbReference>
<evidence type="ECO:0000256" key="2">
    <source>
        <dbReference type="RuleBase" id="RU003876"/>
    </source>
</evidence>
<proteinExistence type="inferred from homology"/>